<dbReference type="InterPro" id="IPR038735">
    <property type="entry name" value="MSMEG_1276-like_NTP-PPase_dom"/>
</dbReference>
<protein>
    <recommendedName>
        <fullName evidence="4">Phosphoribosyl-ATP pyrophosphohydrolase</fullName>
    </recommendedName>
</protein>
<evidence type="ECO:0008006" key="4">
    <source>
        <dbReference type="Google" id="ProtNLM"/>
    </source>
</evidence>
<dbReference type="EMBL" id="AJYB01000079">
    <property type="protein sequence ID" value="EIM05371.1"/>
    <property type="molecule type" value="Genomic_DNA"/>
</dbReference>
<dbReference type="CDD" id="cd11532">
    <property type="entry name" value="NTP-PPase_COG4997"/>
    <property type="match status" value="1"/>
</dbReference>
<keyword evidence="1" id="KW-0175">Coiled coil</keyword>
<proteinExistence type="predicted"/>
<dbReference type="AlphaFoldDB" id="A0AA87IIB5"/>
<evidence type="ECO:0000256" key="1">
    <source>
        <dbReference type="SAM" id="Coils"/>
    </source>
</evidence>
<evidence type="ECO:0000313" key="2">
    <source>
        <dbReference type="EMBL" id="EIM05371.1"/>
    </source>
</evidence>
<sequence length="108" mass="12654">MPIHNKLVRDRVPEVITKTGKEFSTRILPKEEYEVELKKKLSEELEEYNEANTNEEAIEELADILELLHAATKIHDSSFQELEKVRKSKAEKRGGFEKRIFLIEVEDD</sequence>
<comment type="caution">
    <text evidence="2">The sequence shown here is derived from an EMBL/GenBank/DDBJ whole genome shotgun (WGS) entry which is preliminary data.</text>
</comment>
<dbReference type="Proteomes" id="UP000004725">
    <property type="component" value="Unassembled WGS sequence"/>
</dbReference>
<feature type="coiled-coil region" evidence="1">
    <location>
        <begin position="34"/>
        <end position="61"/>
    </location>
</feature>
<dbReference type="RefSeq" id="WP_006831279.1">
    <property type="nucleotide sequence ID" value="NZ_AJYB01000079.1"/>
</dbReference>
<reference evidence="2 3" key="1">
    <citation type="journal article" date="2012" name="J. Bacteriol.">
        <title>Genome Sequence of the Antarctic Psychrophile Bacterium Planococcus antarcticus DSM 14505.</title>
        <authorList>
            <person name="Margolles A."/>
            <person name="Gueimonde M."/>
            <person name="Sanchez B."/>
        </authorList>
    </citation>
    <scope>NUCLEOTIDE SEQUENCE [LARGE SCALE GENOMIC DNA]</scope>
    <source>
        <strain evidence="2 3">DSM 14505</strain>
    </source>
</reference>
<dbReference type="SUPFAM" id="SSF101386">
    <property type="entry name" value="all-alpha NTP pyrophosphatases"/>
    <property type="match status" value="1"/>
</dbReference>
<gene>
    <name evidence="2" type="ORF">A1A1_16655</name>
</gene>
<accession>A0AA87IIB5</accession>
<organism evidence="2 3">
    <name type="scientific">Planococcus antarcticus DSM 14505</name>
    <dbReference type="NCBI Taxonomy" id="1185653"/>
    <lineage>
        <taxon>Bacteria</taxon>
        <taxon>Bacillati</taxon>
        <taxon>Bacillota</taxon>
        <taxon>Bacilli</taxon>
        <taxon>Bacillales</taxon>
        <taxon>Caryophanaceae</taxon>
        <taxon>Planococcus</taxon>
    </lineage>
</organism>
<name>A0AA87IIB5_9BACL</name>
<evidence type="ECO:0000313" key="3">
    <source>
        <dbReference type="Proteomes" id="UP000004725"/>
    </source>
</evidence>